<reference evidence="1 2" key="1">
    <citation type="submission" date="2024-02" db="EMBL/GenBank/DDBJ databases">
        <authorList>
            <person name="Vignale AGUSTIN F."/>
            <person name="Sosa J E."/>
            <person name="Modenutti C."/>
        </authorList>
    </citation>
    <scope>NUCLEOTIDE SEQUENCE [LARGE SCALE GENOMIC DNA]</scope>
</reference>
<dbReference type="AlphaFoldDB" id="A0ABC8QUP9"/>
<keyword evidence="2" id="KW-1185">Reference proteome</keyword>
<comment type="caution">
    <text evidence="1">The sequence shown here is derived from an EMBL/GenBank/DDBJ whole genome shotgun (WGS) entry which is preliminary data.</text>
</comment>
<name>A0ABC8QUP9_9AQUA</name>
<protein>
    <submittedName>
        <fullName evidence="1">Uncharacterized protein</fullName>
    </submittedName>
</protein>
<dbReference type="Proteomes" id="UP001642360">
    <property type="component" value="Unassembled WGS sequence"/>
</dbReference>
<dbReference type="EMBL" id="CAUOFW020000737">
    <property type="protein sequence ID" value="CAK9136147.1"/>
    <property type="molecule type" value="Genomic_DNA"/>
</dbReference>
<evidence type="ECO:0000313" key="1">
    <source>
        <dbReference type="EMBL" id="CAK9136147.1"/>
    </source>
</evidence>
<gene>
    <name evidence="1" type="ORF">ILEXP_LOCUS3122</name>
</gene>
<evidence type="ECO:0000313" key="2">
    <source>
        <dbReference type="Proteomes" id="UP001642360"/>
    </source>
</evidence>
<proteinExistence type="predicted"/>
<organism evidence="1 2">
    <name type="scientific">Ilex paraguariensis</name>
    <name type="common">yerba mate</name>
    <dbReference type="NCBI Taxonomy" id="185542"/>
    <lineage>
        <taxon>Eukaryota</taxon>
        <taxon>Viridiplantae</taxon>
        <taxon>Streptophyta</taxon>
        <taxon>Embryophyta</taxon>
        <taxon>Tracheophyta</taxon>
        <taxon>Spermatophyta</taxon>
        <taxon>Magnoliopsida</taxon>
        <taxon>eudicotyledons</taxon>
        <taxon>Gunneridae</taxon>
        <taxon>Pentapetalae</taxon>
        <taxon>asterids</taxon>
        <taxon>campanulids</taxon>
        <taxon>Aquifoliales</taxon>
        <taxon>Aquifoliaceae</taxon>
        <taxon>Ilex</taxon>
    </lineage>
</organism>
<sequence length="188" mass="21537">MIAPVSYTRFLSQNNGNWTIEHHGLYPEHRQHNFFFSFSSPILHFTEFCMLMQDGASLIRAMVSKEAIVFRQQLCRVITDVLYQWISETIGRGALITRYNIELGSSSTLSTPIYDYESILRDRRLKVIFFKVMDSARKHPVLMLRFCCSSFVMFFTASALACHRVLVSLSEAYLGPVSFAPKQVAFGA</sequence>
<accession>A0ABC8QUP9</accession>